<dbReference type="AlphaFoldDB" id="A0A2Z2GTY1"/>
<protein>
    <submittedName>
        <fullName evidence="4">Uncharacterized protein</fullName>
    </submittedName>
</protein>
<evidence type="ECO:0000313" key="4">
    <source>
        <dbReference type="EMBL" id="ARR90512.1"/>
    </source>
</evidence>
<evidence type="ECO:0000256" key="1">
    <source>
        <dbReference type="SAM" id="Phobius"/>
    </source>
</evidence>
<keyword evidence="1" id="KW-0812">Transmembrane</keyword>
<dbReference type="EMBL" id="KY271407">
    <property type="protein sequence ID" value="ARR90512.1"/>
    <property type="molecule type" value="Genomic_DNA"/>
</dbReference>
<evidence type="ECO:0000313" key="2">
    <source>
        <dbReference type="EMBL" id="ARR90357.1"/>
    </source>
</evidence>
<sequence length="192" mass="20841">MDESKQTGSRMAAEGSGSASMACGAVHRQTPKAGARCVNSARRDLCGGYPVTGIPTATLFCGGRFFLSHLVAVVCNHLLFLQKQGNFRRIAASPENRYLIKCNILTYSAFILSGVIMNTGLRQVLRYAGVPVDAAEPVRRQFGSRLILIVTVALLPLLIVDVPQWLFVLSQIIWGSGMYIGISVASDKPDRR</sequence>
<name>A0A2Z2GTY1_KLEPN</name>
<keyword evidence="1" id="KW-1133">Transmembrane helix</keyword>
<geneLocation type="plasmid" evidence="2">
    <name>pKPN3-307_typeB</name>
</geneLocation>
<geneLocation type="plasmid" evidence="3">
    <name>pKPN3-307_TypeC</name>
</geneLocation>
<accession>A0A2Z2GTY1</accession>
<feature type="transmembrane region" description="Helical" evidence="1">
    <location>
        <begin position="142"/>
        <end position="159"/>
    </location>
</feature>
<organism evidence="4">
    <name type="scientific">Klebsiella pneumoniae</name>
    <dbReference type="NCBI Taxonomy" id="573"/>
    <lineage>
        <taxon>Bacteria</taxon>
        <taxon>Pseudomonadati</taxon>
        <taxon>Pseudomonadota</taxon>
        <taxon>Gammaproteobacteria</taxon>
        <taxon>Enterobacterales</taxon>
        <taxon>Enterobacteriaceae</taxon>
        <taxon>Klebsiella/Raoultella group</taxon>
        <taxon>Klebsiella</taxon>
        <taxon>Klebsiella pneumoniae complex</taxon>
    </lineage>
</organism>
<keyword evidence="4" id="KW-0614">Plasmid</keyword>
<feature type="transmembrane region" description="Helical" evidence="1">
    <location>
        <begin position="104"/>
        <end position="121"/>
    </location>
</feature>
<feature type="transmembrane region" description="Helical" evidence="1">
    <location>
        <begin position="165"/>
        <end position="185"/>
    </location>
</feature>
<reference evidence="4" key="1">
    <citation type="journal article" date="2017" name="Microb. Genom.">
        <title>Diversity, virulence, and antimicrobial resistance of the KPC-producing Klebsiella pneumoniae ST307 clone.</title>
        <authorList>
            <person name="Villa L."/>
            <person name="Feudi C."/>
            <person name="Fortini D."/>
            <person name="Brisse S."/>
            <person name="Passet V."/>
            <person name="Bonura C."/>
            <person name="Endimiani A."/>
            <person name="Mammina C."/>
            <person name="Ocampo A.M."/>
            <person name="Jimenez J.N."/>
            <person name="Doumith M."/>
            <person name="Woodford N."/>
            <person name="Hopkins K."/>
            <person name="Carattoli A."/>
        </authorList>
    </citation>
    <scope>NUCLEOTIDE SEQUENCE</scope>
    <source>
        <strain evidence="4">CIV-4</strain>
        <strain evidence="3">H150820806</strain>
        <strain evidence="2">H151440672</strain>
        <plasmid evidence="2">pKPN3-307_typeB</plasmid>
        <plasmid evidence="3">pKPN3-307_TypeC</plasmid>
        <plasmid evidence="4">pKPN3-307_typeD</plasmid>
    </source>
</reference>
<proteinExistence type="predicted"/>
<dbReference type="EMBL" id="KY271405">
    <property type="protein sequence ID" value="ARR90357.1"/>
    <property type="molecule type" value="Genomic_DNA"/>
</dbReference>
<keyword evidence="1" id="KW-0472">Membrane</keyword>
<dbReference type="EMBL" id="KY271406">
    <property type="protein sequence ID" value="ARR90468.1"/>
    <property type="molecule type" value="Genomic_DNA"/>
</dbReference>
<evidence type="ECO:0000313" key="3">
    <source>
        <dbReference type="EMBL" id="ARR90468.1"/>
    </source>
</evidence>
<geneLocation type="plasmid" evidence="4">
    <name>pKPN3-307_typeD</name>
</geneLocation>